<dbReference type="PROSITE" id="PS00301">
    <property type="entry name" value="G_TR_1"/>
    <property type="match status" value="1"/>
</dbReference>
<dbReference type="PANTHER" id="PTHR43721:SF22">
    <property type="entry name" value="ELONGATION FACTOR TU, MITOCHONDRIAL"/>
    <property type="match status" value="1"/>
</dbReference>
<dbReference type="InterPro" id="IPR004161">
    <property type="entry name" value="EFTu-like_2"/>
</dbReference>
<dbReference type="PROSITE" id="PS51722">
    <property type="entry name" value="G_TR_2"/>
    <property type="match status" value="1"/>
</dbReference>
<protein>
    <recommendedName>
        <fullName evidence="3 4">Elongation factor Tu</fullName>
        <shortName evidence="4">EF-Tu</shortName>
        <ecNumber evidence="4">3.6.5.3</ecNumber>
    </recommendedName>
</protein>
<dbReference type="InterPro" id="IPR033720">
    <property type="entry name" value="EFTU_2"/>
</dbReference>
<keyword evidence="8" id="KW-1185">Reference proteome</keyword>
<evidence type="ECO:0000256" key="3">
    <source>
        <dbReference type="ARBA" id="ARBA00029554"/>
    </source>
</evidence>
<proteinExistence type="inferred from homology"/>
<dbReference type="NCBIfam" id="NF009373">
    <property type="entry name" value="PRK12736.1"/>
    <property type="match status" value="1"/>
</dbReference>
<dbReference type="EMBL" id="CP076723">
    <property type="protein sequence ID" value="QWV92613.1"/>
    <property type="molecule type" value="Genomic_DNA"/>
</dbReference>
<evidence type="ECO:0000259" key="5">
    <source>
        <dbReference type="PROSITE" id="PS51722"/>
    </source>
</evidence>
<keyword evidence="4" id="KW-0378">Hydrolase</keyword>
<feature type="binding site" evidence="4">
    <location>
        <begin position="81"/>
        <end position="85"/>
    </location>
    <ligand>
        <name>GTP</name>
        <dbReference type="ChEBI" id="CHEBI:37565"/>
    </ligand>
</feature>
<feature type="domain" description="Tr-type G" evidence="5">
    <location>
        <begin position="10"/>
        <end position="206"/>
    </location>
</feature>
<evidence type="ECO:0000313" key="7">
    <source>
        <dbReference type="EMBL" id="QWV92613.1"/>
    </source>
</evidence>
<keyword evidence="4" id="KW-0648">Protein biosynthesis</keyword>
<sequence>MAKAKFERTKPHVNIGTIGHVDHGKTTLTAAITKVLAGKGQAEFKAFDQIDNAPEERERGITIATAHVEYETDKRHYAHVDCPGHADYVKNMITGAAQMDGAILVVSAADGPMPQTREHILLARQVGVPYIVVFLNKADMVDDEELLELVELEVRELLSSYDFPGDDIPIIKGSALKGLEGDAGELGEQAIMKLMEAVDTYIPEPQRAIDRPFLMPVEDVFSISGRGTVATGRVERGIIKVGEEVEVVGIKATTKTTVTGVEMFRKLLDEGRAGDNIGALLRGVKREEIERGQVLAKPGSITPHTKFKAEAYILSKEEGGRHTPFFNGYRPQFYFRTTDVTGVVDLEAGVEMVMPGDNVSVTVNLITPIAMDEGLRFAIREGGRTVGAGVVASIIE</sequence>
<evidence type="ECO:0000256" key="1">
    <source>
        <dbReference type="ARBA" id="ARBA00022741"/>
    </source>
</evidence>
<dbReference type="NCBIfam" id="TIGR00485">
    <property type="entry name" value="EF-Tu"/>
    <property type="match status" value="1"/>
</dbReference>
<dbReference type="NCBIfam" id="TIGR00231">
    <property type="entry name" value="small_GTP"/>
    <property type="match status" value="1"/>
</dbReference>
<reference evidence="6 8" key="1">
    <citation type="submission" date="2021-06" db="EMBL/GenBank/DDBJ databases">
        <title>Gemonas diversity in paddy soil.</title>
        <authorList>
            <person name="Liu G."/>
        </authorList>
    </citation>
    <scope>NUCLEOTIDE SEQUENCE [LARGE SCALE GENOMIC DNA]</scope>
    <source>
        <strain evidence="6 8">RG10</strain>
    </source>
</reference>
<keyword evidence="2 4" id="KW-0342">GTP-binding</keyword>
<dbReference type="NCBIfam" id="NF000766">
    <property type="entry name" value="PRK00049.1"/>
    <property type="match status" value="1"/>
</dbReference>
<dbReference type="InterPro" id="IPR041709">
    <property type="entry name" value="EF-Tu_GTP-bd"/>
</dbReference>
<accession>A0ABX8J2W0</accession>
<dbReference type="EC" id="3.6.5.3" evidence="4"/>
<dbReference type="InterPro" id="IPR004541">
    <property type="entry name" value="Transl_elong_EFTu/EF1A_bac/org"/>
</dbReference>
<dbReference type="PANTHER" id="PTHR43721">
    <property type="entry name" value="ELONGATION FACTOR TU-RELATED"/>
    <property type="match status" value="1"/>
</dbReference>
<dbReference type="Pfam" id="PF00009">
    <property type="entry name" value="GTP_EFTU"/>
    <property type="match status" value="1"/>
</dbReference>
<dbReference type="CDD" id="cd03707">
    <property type="entry name" value="EFTU_III"/>
    <property type="match status" value="1"/>
</dbReference>
<dbReference type="InterPro" id="IPR005225">
    <property type="entry name" value="Small_GTP-bd"/>
</dbReference>
<comment type="subunit">
    <text evidence="4">Monomer.</text>
</comment>
<comment type="subcellular location">
    <subcellularLocation>
        <location evidence="4">Cytoplasm</location>
    </subcellularLocation>
</comment>
<dbReference type="Proteomes" id="UP000683557">
    <property type="component" value="Chromosome"/>
</dbReference>
<keyword evidence="1 4" id="KW-0547">Nucleotide-binding</keyword>
<dbReference type="Pfam" id="PF03144">
    <property type="entry name" value="GTP_EFTU_D2"/>
    <property type="match status" value="1"/>
</dbReference>
<dbReference type="InterPro" id="IPR050055">
    <property type="entry name" value="EF-Tu_GTPase"/>
</dbReference>
<dbReference type="CDD" id="cd03697">
    <property type="entry name" value="EFTU_II"/>
    <property type="match status" value="1"/>
</dbReference>
<keyword evidence="4 6" id="KW-0251">Elongation factor</keyword>
<keyword evidence="4" id="KW-0963">Cytoplasm</keyword>
<name>A0ABX8J2W0_9BACT</name>
<comment type="catalytic activity">
    <reaction evidence="4">
        <text>GTP + H2O = GDP + phosphate + H(+)</text>
        <dbReference type="Rhea" id="RHEA:19669"/>
        <dbReference type="ChEBI" id="CHEBI:15377"/>
        <dbReference type="ChEBI" id="CHEBI:15378"/>
        <dbReference type="ChEBI" id="CHEBI:37565"/>
        <dbReference type="ChEBI" id="CHEBI:43474"/>
        <dbReference type="ChEBI" id="CHEBI:58189"/>
        <dbReference type="EC" id="3.6.5.3"/>
    </reaction>
</comment>
<evidence type="ECO:0000256" key="4">
    <source>
        <dbReference type="HAMAP-Rule" id="MF_00118"/>
    </source>
</evidence>
<keyword evidence="4" id="KW-0479">Metal-binding</keyword>
<dbReference type="CDD" id="cd01884">
    <property type="entry name" value="EF_Tu"/>
    <property type="match status" value="1"/>
</dbReference>
<dbReference type="GO" id="GO:0003746">
    <property type="term" value="F:translation elongation factor activity"/>
    <property type="evidence" value="ECO:0007669"/>
    <property type="project" value="UniProtKB-KW"/>
</dbReference>
<organism evidence="6 8">
    <name type="scientific">Geomonas oryzisoli</name>
    <dbReference type="NCBI Taxonomy" id="2847992"/>
    <lineage>
        <taxon>Bacteria</taxon>
        <taxon>Pseudomonadati</taxon>
        <taxon>Thermodesulfobacteriota</taxon>
        <taxon>Desulfuromonadia</taxon>
        <taxon>Geobacterales</taxon>
        <taxon>Geobacteraceae</taxon>
        <taxon>Geomonas</taxon>
    </lineage>
</organism>
<dbReference type="NCBIfam" id="NF009372">
    <property type="entry name" value="PRK12735.1"/>
    <property type="match status" value="1"/>
</dbReference>
<evidence type="ECO:0000313" key="8">
    <source>
        <dbReference type="Proteomes" id="UP000683557"/>
    </source>
</evidence>
<feature type="binding site" evidence="4">
    <location>
        <begin position="136"/>
        <end position="139"/>
    </location>
    <ligand>
        <name>GTP</name>
        <dbReference type="ChEBI" id="CHEBI:37565"/>
    </ligand>
</feature>
<dbReference type="InterPro" id="IPR031157">
    <property type="entry name" value="G_TR_CS"/>
</dbReference>
<gene>
    <name evidence="4 6" type="primary">tuf</name>
    <name evidence="6" type="ORF">KP004_15605</name>
    <name evidence="7" type="ORF">KP004_15675</name>
</gene>
<keyword evidence="4" id="KW-0460">Magnesium</keyword>
<dbReference type="InterPro" id="IPR004160">
    <property type="entry name" value="Transl_elong_EFTu/EF1A_C"/>
</dbReference>
<feature type="binding site" evidence="4">
    <location>
        <position position="26"/>
    </location>
    <ligand>
        <name>Mg(2+)</name>
        <dbReference type="ChEBI" id="CHEBI:18420"/>
    </ligand>
</feature>
<dbReference type="InterPro" id="IPR000795">
    <property type="entry name" value="T_Tr_GTP-bd_dom"/>
</dbReference>
<dbReference type="HAMAP" id="MF_00118_B">
    <property type="entry name" value="EF_Tu_B"/>
    <property type="match status" value="1"/>
</dbReference>
<dbReference type="Pfam" id="PF03143">
    <property type="entry name" value="GTP_EFTU_D3"/>
    <property type="match status" value="1"/>
</dbReference>
<evidence type="ECO:0000256" key="2">
    <source>
        <dbReference type="ARBA" id="ARBA00023134"/>
    </source>
</evidence>
<evidence type="ECO:0000313" key="6">
    <source>
        <dbReference type="EMBL" id="QWV92600.1"/>
    </source>
</evidence>
<comment type="function">
    <text evidence="4">GTP hydrolase that promotes the GTP-dependent binding of aminoacyl-tRNA to the A-site of ribosomes during protein biosynthesis.</text>
</comment>
<dbReference type="EMBL" id="CP076723">
    <property type="protein sequence ID" value="QWV92600.1"/>
    <property type="molecule type" value="Genomic_DNA"/>
</dbReference>
<comment type="similarity">
    <text evidence="4">Belongs to the TRAFAC class translation factor GTPase superfamily. Classic translation factor GTPase family. EF-Tu/EF-1A subfamily.</text>
</comment>
<feature type="binding site" evidence="4">
    <location>
        <begin position="19"/>
        <end position="26"/>
    </location>
    <ligand>
        <name>GTP</name>
        <dbReference type="ChEBI" id="CHEBI:37565"/>
    </ligand>
</feature>
<dbReference type="RefSeq" id="WP_216799378.1">
    <property type="nucleotide sequence ID" value="NZ_CP076723.1"/>
</dbReference>